<keyword evidence="7 8" id="KW-0472">Membrane</keyword>
<dbReference type="RefSeq" id="WP_183608253.1">
    <property type="nucleotide sequence ID" value="NZ_JACHAZ010000001.1"/>
</dbReference>
<dbReference type="InterPro" id="IPR000515">
    <property type="entry name" value="MetI-like"/>
</dbReference>
<evidence type="ECO:0000256" key="7">
    <source>
        <dbReference type="ARBA" id="ARBA00023136"/>
    </source>
</evidence>
<proteinExistence type="inferred from homology"/>
<dbReference type="Pfam" id="PF00528">
    <property type="entry name" value="BPD_transp_1"/>
    <property type="match status" value="1"/>
</dbReference>
<dbReference type="GO" id="GO:0055085">
    <property type="term" value="P:transmembrane transport"/>
    <property type="evidence" value="ECO:0007669"/>
    <property type="project" value="InterPro"/>
</dbReference>
<comment type="caution">
    <text evidence="10">The sequence shown here is derived from an EMBL/GenBank/DDBJ whole genome shotgun (WGS) entry which is preliminary data.</text>
</comment>
<evidence type="ECO:0000313" key="11">
    <source>
        <dbReference type="Proteomes" id="UP000538507"/>
    </source>
</evidence>
<feature type="transmembrane region" description="Helical" evidence="8">
    <location>
        <begin position="250"/>
        <end position="273"/>
    </location>
</feature>
<evidence type="ECO:0000259" key="9">
    <source>
        <dbReference type="PROSITE" id="PS50928"/>
    </source>
</evidence>
<evidence type="ECO:0000256" key="5">
    <source>
        <dbReference type="ARBA" id="ARBA00022692"/>
    </source>
</evidence>
<evidence type="ECO:0000313" key="10">
    <source>
        <dbReference type="EMBL" id="MBB4291433.1"/>
    </source>
</evidence>
<dbReference type="PROSITE" id="PS50928">
    <property type="entry name" value="ABC_TM1"/>
    <property type="match status" value="1"/>
</dbReference>
<protein>
    <submittedName>
        <fullName evidence="10">Spermidine/putrescine transport system permease protein</fullName>
    </submittedName>
</protein>
<feature type="transmembrane region" description="Helical" evidence="8">
    <location>
        <begin position="140"/>
        <end position="166"/>
    </location>
</feature>
<dbReference type="CDD" id="cd06261">
    <property type="entry name" value="TM_PBP2"/>
    <property type="match status" value="1"/>
</dbReference>
<evidence type="ECO:0000256" key="4">
    <source>
        <dbReference type="ARBA" id="ARBA00022475"/>
    </source>
</evidence>
<evidence type="ECO:0000256" key="1">
    <source>
        <dbReference type="ARBA" id="ARBA00004651"/>
    </source>
</evidence>
<feature type="transmembrane region" description="Helical" evidence="8">
    <location>
        <begin position="196"/>
        <end position="218"/>
    </location>
</feature>
<dbReference type="SUPFAM" id="SSF161098">
    <property type="entry name" value="MetI-like"/>
    <property type="match status" value="1"/>
</dbReference>
<evidence type="ECO:0000256" key="2">
    <source>
        <dbReference type="ARBA" id="ARBA00007069"/>
    </source>
</evidence>
<dbReference type="InterPro" id="IPR035906">
    <property type="entry name" value="MetI-like_sf"/>
</dbReference>
<evidence type="ECO:0000256" key="8">
    <source>
        <dbReference type="RuleBase" id="RU363032"/>
    </source>
</evidence>
<keyword evidence="3 8" id="KW-0813">Transport</keyword>
<comment type="similarity">
    <text evidence="2">Belongs to the binding-protein-dependent transport system permease family. CysTW subfamily.</text>
</comment>
<feature type="transmembrane region" description="Helical" evidence="8">
    <location>
        <begin position="6"/>
        <end position="31"/>
    </location>
</feature>
<reference evidence="10 11" key="1">
    <citation type="submission" date="2020-08" db="EMBL/GenBank/DDBJ databases">
        <title>Genomic Encyclopedia of Type Strains, Phase IV (KMG-V): Genome sequencing to study the core and pangenomes of soil and plant-associated prokaryotes.</title>
        <authorList>
            <person name="Whitman W."/>
        </authorList>
    </citation>
    <scope>NUCLEOTIDE SEQUENCE [LARGE SCALE GENOMIC DNA]</scope>
    <source>
        <strain evidence="10 11">SEMIA 415</strain>
    </source>
</reference>
<dbReference type="PANTHER" id="PTHR42929:SF1">
    <property type="entry name" value="INNER MEMBRANE ABC TRANSPORTER PERMEASE PROTEIN YDCU-RELATED"/>
    <property type="match status" value="1"/>
</dbReference>
<evidence type="ECO:0000256" key="3">
    <source>
        <dbReference type="ARBA" id="ARBA00022448"/>
    </source>
</evidence>
<keyword evidence="4" id="KW-1003">Cell membrane</keyword>
<feature type="domain" description="ABC transmembrane type-1" evidence="9">
    <location>
        <begin position="62"/>
        <end position="269"/>
    </location>
</feature>
<keyword evidence="5 8" id="KW-0812">Transmembrane</keyword>
<dbReference type="EMBL" id="JACIGO010000003">
    <property type="protein sequence ID" value="MBB4291433.1"/>
    <property type="molecule type" value="Genomic_DNA"/>
</dbReference>
<feature type="transmembrane region" description="Helical" evidence="8">
    <location>
        <begin position="96"/>
        <end position="120"/>
    </location>
</feature>
<evidence type="ECO:0000256" key="6">
    <source>
        <dbReference type="ARBA" id="ARBA00022989"/>
    </source>
</evidence>
<organism evidence="10 11">
    <name type="scientific">Rhizobium leguminosarum</name>
    <dbReference type="NCBI Taxonomy" id="384"/>
    <lineage>
        <taxon>Bacteria</taxon>
        <taxon>Pseudomonadati</taxon>
        <taxon>Pseudomonadota</taxon>
        <taxon>Alphaproteobacteria</taxon>
        <taxon>Hyphomicrobiales</taxon>
        <taxon>Rhizobiaceae</taxon>
        <taxon>Rhizobium/Agrobacterium group</taxon>
        <taxon>Rhizobium</taxon>
    </lineage>
</organism>
<keyword evidence="6 8" id="KW-1133">Transmembrane helix</keyword>
<dbReference type="AlphaFoldDB" id="A0AAE2SYC0"/>
<dbReference type="GO" id="GO:0005886">
    <property type="term" value="C:plasma membrane"/>
    <property type="evidence" value="ECO:0007669"/>
    <property type="project" value="UniProtKB-SubCell"/>
</dbReference>
<sequence>MKNRAGLLAIPVLPLVALFCVSVVWVIFVSLSSANPRFLYGLPATVTNYFSIFSTPFAYRSVVRSIYLGVISTAICIAIGFLIASHISKNERRKDLIVSIILSVYMVSFIVKIFALSIILAPAGPLNELLLASGLTKNPVIFMGTELAVVIGLVYTALPITILVLLSQFEQIPEHYNDAAACFGANRWQRLRYVHLPLSMPGIMTCIVFTLPPSIAAFEVPMLLGRGRVNMISTQIYQSSSGISGANWPLAASLSILLLFISGGIILAIQYWMARRNVV</sequence>
<accession>A0AAE2SYC0</accession>
<comment type="subcellular location">
    <subcellularLocation>
        <location evidence="1 8">Cell membrane</location>
        <topology evidence="1 8">Multi-pass membrane protein</topology>
    </subcellularLocation>
</comment>
<gene>
    <name evidence="10" type="ORF">GGE16_003492</name>
</gene>
<dbReference type="Gene3D" id="1.10.3720.10">
    <property type="entry name" value="MetI-like"/>
    <property type="match status" value="1"/>
</dbReference>
<dbReference type="Proteomes" id="UP000538507">
    <property type="component" value="Unassembled WGS sequence"/>
</dbReference>
<dbReference type="PANTHER" id="PTHR42929">
    <property type="entry name" value="INNER MEMBRANE ABC TRANSPORTER PERMEASE PROTEIN YDCU-RELATED-RELATED"/>
    <property type="match status" value="1"/>
</dbReference>
<feature type="transmembrane region" description="Helical" evidence="8">
    <location>
        <begin position="65"/>
        <end position="84"/>
    </location>
</feature>
<name>A0AAE2SYC0_RHILE</name>